<feature type="transmembrane region" description="Helical" evidence="2">
    <location>
        <begin position="36"/>
        <end position="56"/>
    </location>
</feature>
<name>A0A7K0CKM3_9ACTN</name>
<dbReference type="RefSeq" id="WP_323378227.1">
    <property type="nucleotide sequence ID" value="NZ_WEGJ01000017.1"/>
</dbReference>
<accession>A0A7K0CKM3</accession>
<evidence type="ECO:0000313" key="4">
    <source>
        <dbReference type="Proteomes" id="UP000466345"/>
    </source>
</evidence>
<reference evidence="3 4" key="1">
    <citation type="submission" date="2019-10" db="EMBL/GenBank/DDBJ databases">
        <title>Streptomyces smaragdinus sp. nov. and Streptomyces fabii sp. nov., isolated from the gut of fungus growing-termite Macrotermes natalensis.</title>
        <authorList>
            <person name="Schwitalla J."/>
            <person name="Benndorf R."/>
            <person name="Martin K."/>
            <person name="De Beer W."/>
            <person name="Kaster A.-K."/>
            <person name="Vollmers J."/>
            <person name="Poulsen M."/>
            <person name="Beemelmanns C."/>
        </authorList>
    </citation>
    <scope>NUCLEOTIDE SEQUENCE [LARGE SCALE GENOMIC DNA]</scope>
    <source>
        <strain evidence="3 4">RB5</strain>
    </source>
</reference>
<proteinExistence type="predicted"/>
<organism evidence="3 4">
    <name type="scientific">Streptomyces smaragdinus</name>
    <dbReference type="NCBI Taxonomy" id="2585196"/>
    <lineage>
        <taxon>Bacteria</taxon>
        <taxon>Bacillati</taxon>
        <taxon>Actinomycetota</taxon>
        <taxon>Actinomycetes</taxon>
        <taxon>Kitasatosporales</taxon>
        <taxon>Streptomycetaceae</taxon>
        <taxon>Streptomyces</taxon>
    </lineage>
</organism>
<protein>
    <submittedName>
        <fullName evidence="3">Uncharacterized protein</fullName>
    </submittedName>
</protein>
<keyword evidence="2" id="KW-1133">Transmembrane helix</keyword>
<evidence type="ECO:0000256" key="2">
    <source>
        <dbReference type="SAM" id="Phobius"/>
    </source>
</evidence>
<evidence type="ECO:0000256" key="1">
    <source>
        <dbReference type="SAM" id="MobiDB-lite"/>
    </source>
</evidence>
<comment type="caution">
    <text evidence="3">The sequence shown here is derived from an EMBL/GenBank/DDBJ whole genome shotgun (WGS) entry which is preliminary data.</text>
</comment>
<gene>
    <name evidence="3" type="ORF">SRB5_41880</name>
</gene>
<keyword evidence="4" id="KW-1185">Reference proteome</keyword>
<dbReference type="Proteomes" id="UP000466345">
    <property type="component" value="Unassembled WGS sequence"/>
</dbReference>
<keyword evidence="2" id="KW-0472">Membrane</keyword>
<keyword evidence="2" id="KW-0812">Transmembrane</keyword>
<feature type="region of interest" description="Disordered" evidence="1">
    <location>
        <begin position="1"/>
        <end position="30"/>
    </location>
</feature>
<sequence>MSTDAGRVSAQGPGAPGYPAPVRPPRAPGGRRSTTAVVCLLLGLAALTVAAVGTWAGHGPDVPADVAAFDRVREMWHSEPVDALLPPTLRGDGAGPGGADRTWTRIVLAPDSGCAGAFDPALAKELAPVGCERLLRATYTDATGTDVITVGLLFARAEPAPWSRAAARFEHEGVDSRARTLPRPVAGKDTPAARFGDHQRASWAIGLLPDAPVVVYAVSGFADGREIGRPQPAAEAMLDKQTSAAAQSGLGDEAQGVADGVEAALRARITATAPGEDR</sequence>
<evidence type="ECO:0000313" key="3">
    <source>
        <dbReference type="EMBL" id="MQY14027.1"/>
    </source>
</evidence>
<feature type="compositionally biased region" description="Pro residues" evidence="1">
    <location>
        <begin position="16"/>
        <end position="27"/>
    </location>
</feature>
<dbReference type="EMBL" id="WEGJ01000017">
    <property type="protein sequence ID" value="MQY14027.1"/>
    <property type="molecule type" value="Genomic_DNA"/>
</dbReference>
<dbReference type="AlphaFoldDB" id="A0A7K0CKM3"/>